<comment type="caution">
    <text evidence="1">The sequence shown here is derived from an EMBL/GenBank/DDBJ whole genome shotgun (WGS) entry which is preliminary data.</text>
</comment>
<evidence type="ECO:0000313" key="1">
    <source>
        <dbReference type="EMBL" id="KAL3500163.1"/>
    </source>
</evidence>
<dbReference type="PANTHER" id="PTHR24559">
    <property type="entry name" value="TRANSPOSON TY3-I GAG-POL POLYPROTEIN"/>
    <property type="match status" value="1"/>
</dbReference>
<dbReference type="Proteomes" id="UP001630127">
    <property type="component" value="Unassembled WGS sequence"/>
</dbReference>
<name>A0ABD2Y3B6_9GENT</name>
<evidence type="ECO:0000313" key="2">
    <source>
        <dbReference type="Proteomes" id="UP001630127"/>
    </source>
</evidence>
<dbReference type="Gene3D" id="3.10.10.10">
    <property type="entry name" value="HIV Type 1 Reverse Transcriptase, subunit A, domain 1"/>
    <property type="match status" value="1"/>
</dbReference>
<protein>
    <submittedName>
        <fullName evidence="1">Uncharacterized protein</fullName>
    </submittedName>
</protein>
<accession>A0ABD2Y3B6</accession>
<reference evidence="1 2" key="1">
    <citation type="submission" date="2024-11" db="EMBL/GenBank/DDBJ databases">
        <title>A near-complete genome assembly of Cinchona calisaya.</title>
        <authorList>
            <person name="Lian D.C."/>
            <person name="Zhao X.W."/>
            <person name="Wei L."/>
        </authorList>
    </citation>
    <scope>NUCLEOTIDE SEQUENCE [LARGE SCALE GENOMIC DNA]</scope>
    <source>
        <tissue evidence="1">Nenye</tissue>
    </source>
</reference>
<organism evidence="1 2">
    <name type="scientific">Cinchona calisaya</name>
    <dbReference type="NCBI Taxonomy" id="153742"/>
    <lineage>
        <taxon>Eukaryota</taxon>
        <taxon>Viridiplantae</taxon>
        <taxon>Streptophyta</taxon>
        <taxon>Embryophyta</taxon>
        <taxon>Tracheophyta</taxon>
        <taxon>Spermatophyta</taxon>
        <taxon>Magnoliopsida</taxon>
        <taxon>eudicotyledons</taxon>
        <taxon>Gunneridae</taxon>
        <taxon>Pentapetalae</taxon>
        <taxon>asterids</taxon>
        <taxon>lamiids</taxon>
        <taxon>Gentianales</taxon>
        <taxon>Rubiaceae</taxon>
        <taxon>Cinchonoideae</taxon>
        <taxon>Cinchoneae</taxon>
        <taxon>Cinchona</taxon>
    </lineage>
</organism>
<dbReference type="InterPro" id="IPR053134">
    <property type="entry name" value="RNA-dir_DNA_polymerase"/>
</dbReference>
<proteinExistence type="predicted"/>
<gene>
    <name evidence="1" type="ORF">ACH5RR_039256</name>
</gene>
<dbReference type="PANTHER" id="PTHR24559:SF439">
    <property type="entry name" value="RETROTRANSPOSON, UNCLASSIFIED-LIKE PROTEIN"/>
    <property type="match status" value="1"/>
</dbReference>
<dbReference type="SUPFAM" id="SSF56672">
    <property type="entry name" value="DNA/RNA polymerases"/>
    <property type="match status" value="1"/>
</dbReference>
<dbReference type="AlphaFoldDB" id="A0ABD2Y3B6"/>
<sequence length="147" mass="17201">MPGLDPKIDVHHLAVKRGARPIKRVQRCFWPDLIPLIEMEVNKLIEAGFIREVKYPVWISSIVLVRKKNRQIRVCVDFRNLNEACPKNDFSLPITELMVMPQLVMKPYPLWIDPRDTTRSEWHRGMKNLLFSELPKAFIATKSCHLA</sequence>
<dbReference type="EMBL" id="JBJUIK010000016">
    <property type="protein sequence ID" value="KAL3500163.1"/>
    <property type="molecule type" value="Genomic_DNA"/>
</dbReference>
<dbReference type="InterPro" id="IPR043502">
    <property type="entry name" value="DNA/RNA_pol_sf"/>
</dbReference>
<keyword evidence="2" id="KW-1185">Reference proteome</keyword>